<keyword evidence="7 8" id="KW-0472">Membrane</keyword>
<comment type="subcellular location">
    <subcellularLocation>
        <location evidence="8">Cell inner membrane</location>
        <topology evidence="8">Multi-pass membrane protein</topology>
    </subcellularLocation>
    <subcellularLocation>
        <location evidence="1">Cell membrane</location>
        <topology evidence="1">Multi-pass membrane protein</topology>
    </subcellularLocation>
</comment>
<evidence type="ECO:0000256" key="1">
    <source>
        <dbReference type="ARBA" id="ARBA00004651"/>
    </source>
</evidence>
<dbReference type="Pfam" id="PF01061">
    <property type="entry name" value="ABC2_membrane"/>
    <property type="match status" value="1"/>
</dbReference>
<evidence type="ECO:0000256" key="4">
    <source>
        <dbReference type="ARBA" id="ARBA00022475"/>
    </source>
</evidence>
<dbReference type="InterPro" id="IPR051449">
    <property type="entry name" value="ABC-2_transporter_component"/>
</dbReference>
<dbReference type="EMBL" id="JAUCDY010000001">
    <property type="protein sequence ID" value="MDM7857010.1"/>
    <property type="molecule type" value="Genomic_DNA"/>
</dbReference>
<comment type="caution">
    <text evidence="10">The sequence shown here is derived from an EMBL/GenBank/DDBJ whole genome shotgun (WGS) entry which is preliminary data.</text>
</comment>
<dbReference type="InterPro" id="IPR013525">
    <property type="entry name" value="ABC2_TM"/>
</dbReference>
<evidence type="ECO:0000313" key="10">
    <source>
        <dbReference type="EMBL" id="MDM7857010.1"/>
    </source>
</evidence>
<dbReference type="InterPro" id="IPR047817">
    <property type="entry name" value="ABC2_TM_bact-type"/>
</dbReference>
<dbReference type="Proteomes" id="UP001241056">
    <property type="component" value="Unassembled WGS sequence"/>
</dbReference>
<evidence type="ECO:0000256" key="7">
    <source>
        <dbReference type="ARBA" id="ARBA00023136"/>
    </source>
</evidence>
<evidence type="ECO:0000256" key="3">
    <source>
        <dbReference type="ARBA" id="ARBA00022448"/>
    </source>
</evidence>
<keyword evidence="4 8" id="KW-1003">Cell membrane</keyword>
<dbReference type="PANTHER" id="PTHR30294:SF38">
    <property type="entry name" value="TRANSPORT PERMEASE PROTEIN"/>
    <property type="match status" value="1"/>
</dbReference>
<feature type="transmembrane region" description="Helical" evidence="8">
    <location>
        <begin position="301"/>
        <end position="320"/>
    </location>
</feature>
<feature type="transmembrane region" description="Helical" evidence="8">
    <location>
        <begin position="271"/>
        <end position="295"/>
    </location>
</feature>
<feature type="transmembrane region" description="Helical" evidence="8">
    <location>
        <begin position="358"/>
        <end position="380"/>
    </location>
</feature>
<organism evidence="10 11">
    <name type="scientific">Thiopseudomonas acetoxidans</name>
    <dbReference type="NCBI Taxonomy" id="3041622"/>
    <lineage>
        <taxon>Bacteria</taxon>
        <taxon>Pseudomonadati</taxon>
        <taxon>Pseudomonadota</taxon>
        <taxon>Gammaproteobacteria</taxon>
        <taxon>Pseudomonadales</taxon>
        <taxon>Pseudomonadaceae</taxon>
        <taxon>Thiopseudomonas</taxon>
    </lineage>
</organism>
<reference evidence="10 11" key="1">
    <citation type="submission" date="2023-06" db="EMBL/GenBank/DDBJ databases">
        <title>Thiopseudomonas sp. CY1220 draft genome sequence.</title>
        <authorList>
            <person name="Zhao G."/>
            <person name="An M."/>
        </authorList>
    </citation>
    <scope>NUCLEOTIDE SEQUENCE [LARGE SCALE GENOMIC DNA]</scope>
    <source>
        <strain evidence="10 11">CY1220</strain>
    </source>
</reference>
<keyword evidence="11" id="KW-1185">Reference proteome</keyword>
<comment type="similarity">
    <text evidence="2 8">Belongs to the ABC-2 integral membrane protein family.</text>
</comment>
<feature type="transmembrane region" description="Helical" evidence="8">
    <location>
        <begin position="20"/>
        <end position="42"/>
    </location>
</feature>
<name>A0ABT7SLG0_9GAMM</name>
<dbReference type="RefSeq" id="WP_289409638.1">
    <property type="nucleotide sequence ID" value="NZ_JAUCDY010000001.1"/>
</dbReference>
<protein>
    <recommendedName>
        <fullName evidence="8">Transport permease protein</fullName>
    </recommendedName>
</protein>
<evidence type="ECO:0000259" key="9">
    <source>
        <dbReference type="PROSITE" id="PS51012"/>
    </source>
</evidence>
<keyword evidence="3 8" id="KW-0813">Transport</keyword>
<gene>
    <name evidence="10" type="ORF">QEZ41_01760</name>
</gene>
<dbReference type="PANTHER" id="PTHR30294">
    <property type="entry name" value="MEMBRANE COMPONENT OF ABC TRANSPORTER YHHJ-RELATED"/>
    <property type="match status" value="1"/>
</dbReference>
<sequence>MRLWALSFKELLLLSRDWHALGALFIMPGLFLVIMAFAMSAINQDELPAVNFSVDIPNPSPASAFFLAALEKQLPQSQVQADTPTIQIALSPTFAEQLHDNPHQGPKLSFPANSDTLSRQRIRSAVTIALAQTRLWDFLIDSELISDNAPLAEQLQQVQLQTQSELKEYQILSSGAVGNRASASQMSVPAWLIFGMFFIVLPMSNSLQLEFQSGVLVRLRALPLAQSTLLLSKLIPYSLINMLQFILLLSLGFFVLPLLGLPALSIHGNELAYFPLAICITSACCCFGLLVAAVARNTEQALLLSAGSNLILAAIGGIMVPKNMMPISMQHIAELSPMSWALDAFLTLLVGQGELKDIAIWCYYLLVFALCTGAAGVILLHRRVQNTLWTSQN</sequence>
<proteinExistence type="inferred from homology"/>
<feature type="domain" description="ABC transmembrane type-2" evidence="9">
    <location>
        <begin position="153"/>
        <end position="383"/>
    </location>
</feature>
<feature type="transmembrane region" description="Helical" evidence="8">
    <location>
        <begin position="234"/>
        <end position="259"/>
    </location>
</feature>
<comment type="caution">
    <text evidence="8">Lacks conserved residue(s) required for the propagation of feature annotation.</text>
</comment>
<dbReference type="PROSITE" id="PS51012">
    <property type="entry name" value="ABC_TM2"/>
    <property type="match status" value="1"/>
</dbReference>
<keyword evidence="6 8" id="KW-1133">Transmembrane helix</keyword>
<evidence type="ECO:0000313" key="11">
    <source>
        <dbReference type="Proteomes" id="UP001241056"/>
    </source>
</evidence>
<evidence type="ECO:0000256" key="8">
    <source>
        <dbReference type="RuleBase" id="RU361157"/>
    </source>
</evidence>
<evidence type="ECO:0000256" key="6">
    <source>
        <dbReference type="ARBA" id="ARBA00022989"/>
    </source>
</evidence>
<evidence type="ECO:0000256" key="2">
    <source>
        <dbReference type="ARBA" id="ARBA00007783"/>
    </source>
</evidence>
<keyword evidence="5 8" id="KW-0812">Transmembrane</keyword>
<accession>A0ABT7SLG0</accession>
<evidence type="ECO:0000256" key="5">
    <source>
        <dbReference type="ARBA" id="ARBA00022692"/>
    </source>
</evidence>